<accession>A0ACC2C3Y6</accession>
<evidence type="ECO:0000313" key="1">
    <source>
        <dbReference type="EMBL" id="KAJ7536729.1"/>
    </source>
</evidence>
<dbReference type="EMBL" id="CM055103">
    <property type="protein sequence ID" value="KAJ7536729.1"/>
    <property type="molecule type" value="Genomic_DNA"/>
</dbReference>
<dbReference type="Proteomes" id="UP001162992">
    <property type="component" value="Chromosome 12"/>
</dbReference>
<evidence type="ECO:0000313" key="2">
    <source>
        <dbReference type="Proteomes" id="UP001162992"/>
    </source>
</evidence>
<name>A0ACC2C3Y6_DIPCM</name>
<sequence length="1081" mass="121546">MIQSCNQSHAMLLHLKEWVGKETRKLTTRTNYCRNHLQQSTIIDEKKFSRMPHKTRTGSSKDNKRVHGLGSYAKCHPSVAQEENNKTLENLVIKNEEGNPNCLQLKLFYREQSRLDLVHEAIQTGGGKPYFLPLRQEHDSSVLATSNSTGGEKAYSLEGHEQDIPAVKIEELCRELGKRETLFEGQNRDQKMTTMKMKGESKFSPGKKLLTKLEKKKCIEKRQISKKRLEVDKGRGISGTVIDHYGQKRVKLRHSDTAQPTSRDGPLAYSFISLKLLKAECESYSAVAGKFSKTMEVHGTTEIEGSRSLDKVVNVSPRQEKYENNTGENGVTSVGSTILIDQVHIESFPFHDQDVHTRYSDTLSKKYVFSALKSFSQINAASNASKNMRLITGSGHNECSDVGCSTWCLYSSDKLKSLLKEEGGCASTCIGNFNNKMLEKFGKYLALRRFQLNCAMQEALLHSSKADAGSKTLAKVQAKGLELPVKNERKTCPHTLTKGRKPAERASEQAVPDNSTPHSIMKALQDLKLEDIHDSVLMTDDKAWEKGLAHSYYFKEFFNEIWNADVKSSLNNLQDNSTEARAMPETSSGEALSKLCDSISIQAGYKSRLDGPSRDLSPLRVIFEDRNKELLHDLLLSLTEEEQLIKEAWAYNMKQMLNSSQDSKGNTQSEPFNELGNLGDSPTMLTHKDKFDTLHRKFIEGKTRALERTDHTKTQSQQFPKDIDFNECSKDNANSVEALGVDTKKFGISKFQSRSCQQKPLLLSDSKKNNEDSTKDLENRGKVVGLMDSSNNPGSFVPKQVKRKVMTSTGKASMRGHDSLSSNNKQLKQKAQLFIASSNNRERMPLKITHVLPNFSYVEDKNGLGNEESEQCPLASLKQTVAAIPIVTVSEDTTFKINNIRNYTRPVDRGSEQSQQSQINIGEVQAKSLCLWLSEVSKQPNYSSHQQTHAKYEAEAQQKFSNDAELCVPDHAIITPEFSHSESDFVSLQTVTDNESKDRAVARLIPSKIEHTNGTCSLLALHVLRDTDFDKEHKLLHVARASPDSRHSLKKPDTAFDANPSELSPDEKIFLERFYAKDYLY</sequence>
<keyword evidence="2" id="KW-1185">Reference proteome</keyword>
<organism evidence="1 2">
    <name type="scientific">Diphasiastrum complanatum</name>
    <name type="common">Issler's clubmoss</name>
    <name type="synonym">Lycopodium complanatum</name>
    <dbReference type="NCBI Taxonomy" id="34168"/>
    <lineage>
        <taxon>Eukaryota</taxon>
        <taxon>Viridiplantae</taxon>
        <taxon>Streptophyta</taxon>
        <taxon>Embryophyta</taxon>
        <taxon>Tracheophyta</taxon>
        <taxon>Lycopodiopsida</taxon>
        <taxon>Lycopodiales</taxon>
        <taxon>Lycopodiaceae</taxon>
        <taxon>Lycopodioideae</taxon>
        <taxon>Diphasiastrum</taxon>
    </lineage>
</organism>
<comment type="caution">
    <text evidence="1">The sequence shown here is derived from an EMBL/GenBank/DDBJ whole genome shotgun (WGS) entry which is preliminary data.</text>
</comment>
<reference evidence="2" key="1">
    <citation type="journal article" date="2024" name="Proc. Natl. Acad. Sci. U.S.A.">
        <title>Extraordinary preservation of gene collinearity over three hundred million years revealed in homosporous lycophytes.</title>
        <authorList>
            <person name="Li C."/>
            <person name="Wickell D."/>
            <person name="Kuo L.Y."/>
            <person name="Chen X."/>
            <person name="Nie B."/>
            <person name="Liao X."/>
            <person name="Peng D."/>
            <person name="Ji J."/>
            <person name="Jenkins J."/>
            <person name="Williams M."/>
            <person name="Shu S."/>
            <person name="Plott C."/>
            <person name="Barry K."/>
            <person name="Rajasekar S."/>
            <person name="Grimwood J."/>
            <person name="Han X."/>
            <person name="Sun S."/>
            <person name="Hou Z."/>
            <person name="He W."/>
            <person name="Dai G."/>
            <person name="Sun C."/>
            <person name="Schmutz J."/>
            <person name="Leebens-Mack J.H."/>
            <person name="Li F.W."/>
            <person name="Wang L."/>
        </authorList>
    </citation>
    <scope>NUCLEOTIDE SEQUENCE [LARGE SCALE GENOMIC DNA]</scope>
    <source>
        <strain evidence="2">cv. PW_Plant_1</strain>
    </source>
</reference>
<gene>
    <name evidence="1" type="ORF">O6H91_12G080000</name>
</gene>
<proteinExistence type="predicted"/>
<protein>
    <submittedName>
        <fullName evidence="1">Uncharacterized protein</fullName>
    </submittedName>
</protein>